<dbReference type="PANTHER" id="PTHR43792:SF8">
    <property type="entry name" value="[RIBOSOMAL PROTEIN US5]-ALANINE N-ACETYLTRANSFERASE"/>
    <property type="match status" value="1"/>
</dbReference>
<gene>
    <name evidence="5" type="ORF">RT41_GL000162</name>
</gene>
<accession>A0A2A5RPP5</accession>
<evidence type="ECO:0000256" key="3">
    <source>
        <dbReference type="ARBA" id="ARBA00038502"/>
    </source>
</evidence>
<dbReference type="AlphaFoldDB" id="A0A2A5RPP5"/>
<feature type="domain" description="N-acetyltransferase" evidence="4">
    <location>
        <begin position="21"/>
        <end position="180"/>
    </location>
</feature>
<dbReference type="PROSITE" id="PS51186">
    <property type="entry name" value="GNAT"/>
    <property type="match status" value="1"/>
</dbReference>
<dbReference type="EMBL" id="JXJU01000001">
    <property type="protein sequence ID" value="PCS01398.1"/>
    <property type="molecule type" value="Genomic_DNA"/>
</dbReference>
<dbReference type="STRING" id="1291764.GCA_001311235_00357"/>
<dbReference type="Proteomes" id="UP000218181">
    <property type="component" value="Unassembled WGS sequence"/>
</dbReference>
<dbReference type="Gene3D" id="3.40.630.30">
    <property type="match status" value="1"/>
</dbReference>
<dbReference type="OrthoDB" id="9798081at2"/>
<protein>
    <submittedName>
        <fullName evidence="5">Acetyl transferase</fullName>
    </submittedName>
</protein>
<keyword evidence="6" id="KW-1185">Reference proteome</keyword>
<evidence type="ECO:0000313" key="6">
    <source>
        <dbReference type="Proteomes" id="UP000218181"/>
    </source>
</evidence>
<evidence type="ECO:0000259" key="4">
    <source>
        <dbReference type="PROSITE" id="PS51186"/>
    </source>
</evidence>
<evidence type="ECO:0000256" key="2">
    <source>
        <dbReference type="ARBA" id="ARBA00023315"/>
    </source>
</evidence>
<reference evidence="5 6" key="1">
    <citation type="submission" date="2014-12" db="EMBL/GenBank/DDBJ databases">
        <title>Draft genome sequences of 10 type strains of Lactococcus.</title>
        <authorList>
            <person name="Sun Z."/>
            <person name="Zhong Z."/>
            <person name="Liu W."/>
            <person name="Zhang W."/>
            <person name="Zhang H."/>
        </authorList>
    </citation>
    <scope>NUCLEOTIDE SEQUENCE [LARGE SCALE GENOMIC DNA]</scope>
    <source>
        <strain evidence="5 6">JCM 16395</strain>
    </source>
</reference>
<keyword evidence="1 5" id="KW-0808">Transferase</keyword>
<comment type="similarity">
    <text evidence="3">Belongs to the acetyltransferase family. RimJ subfamily.</text>
</comment>
<evidence type="ECO:0000256" key="1">
    <source>
        <dbReference type="ARBA" id="ARBA00022679"/>
    </source>
</evidence>
<dbReference type="InterPro" id="IPR000182">
    <property type="entry name" value="GNAT_dom"/>
</dbReference>
<dbReference type="RefSeq" id="WP_096816871.1">
    <property type="nucleotide sequence ID" value="NZ_JXJU01000001.1"/>
</dbReference>
<sequence length="186" mass="21866">MDLYLLECKLAEFNWIESKRLVLRPFAFQDGPDFFNFANDIENMRYVFPPLLTLADTELFIVRNFMREPLGNWAIEGKDNNKLIGLVHITTLNKKEQTAEIGFLLSKKYWHQGLMTEALQTLLYFCFQEFQLKAVNLMIDEENRASLGLAQKLGFHIGQKVKGKNQNTNQMHIYYKCQLNARDYQE</sequence>
<proteinExistence type="inferred from homology"/>
<organism evidence="5 6">
    <name type="scientific">Lactococcus fujiensis JCM 16395</name>
    <dbReference type="NCBI Taxonomy" id="1291764"/>
    <lineage>
        <taxon>Bacteria</taxon>
        <taxon>Bacillati</taxon>
        <taxon>Bacillota</taxon>
        <taxon>Bacilli</taxon>
        <taxon>Lactobacillales</taxon>
        <taxon>Streptococcaceae</taxon>
        <taxon>Lactococcus</taxon>
    </lineage>
</organism>
<keyword evidence="2" id="KW-0012">Acyltransferase</keyword>
<dbReference type="InterPro" id="IPR051531">
    <property type="entry name" value="N-acetyltransferase"/>
</dbReference>
<evidence type="ECO:0000313" key="5">
    <source>
        <dbReference type="EMBL" id="PCS01398.1"/>
    </source>
</evidence>
<name>A0A2A5RPP5_9LACT</name>
<dbReference type="Pfam" id="PF13302">
    <property type="entry name" value="Acetyltransf_3"/>
    <property type="match status" value="1"/>
</dbReference>
<comment type="caution">
    <text evidence="5">The sequence shown here is derived from an EMBL/GenBank/DDBJ whole genome shotgun (WGS) entry which is preliminary data.</text>
</comment>
<dbReference type="PANTHER" id="PTHR43792">
    <property type="entry name" value="GNAT FAMILY, PUTATIVE (AFU_ORTHOLOGUE AFUA_3G00765)-RELATED-RELATED"/>
    <property type="match status" value="1"/>
</dbReference>
<dbReference type="GO" id="GO:0008999">
    <property type="term" value="F:protein-N-terminal-alanine acetyltransferase activity"/>
    <property type="evidence" value="ECO:0007669"/>
    <property type="project" value="TreeGrafter"/>
</dbReference>
<dbReference type="InterPro" id="IPR016181">
    <property type="entry name" value="Acyl_CoA_acyltransferase"/>
</dbReference>
<dbReference type="SUPFAM" id="SSF55729">
    <property type="entry name" value="Acyl-CoA N-acyltransferases (Nat)"/>
    <property type="match status" value="1"/>
</dbReference>
<dbReference type="GO" id="GO:0005737">
    <property type="term" value="C:cytoplasm"/>
    <property type="evidence" value="ECO:0007669"/>
    <property type="project" value="TreeGrafter"/>
</dbReference>